<sequence length="194" mass="21546">MPDHSLDLSSPVPQAPDDYQRFRLGQLLLLVAVATEQGKPVHTIDRLGYYDFFAANPFLMLGDSDAGDQKAATEMRLAGFRQKQLSYTAPGARFVNRRERLRHDLALLVSYGLVELSDEGYRITSAGSTVSSQFESVYADSYRTSAALALRRLVPLSDKRLTRVAQSWLGESSLWLDLFADVGDLTTSSTEGHR</sequence>
<evidence type="ECO:0000313" key="1">
    <source>
        <dbReference type="EMBL" id="CCH74891.1"/>
    </source>
</evidence>
<dbReference type="RefSeq" id="WP_048700246.1">
    <property type="nucleotide sequence ID" value="NZ_HG764815.1"/>
</dbReference>
<dbReference type="AlphaFoldDB" id="W6K1G2"/>
<accession>W6K1G2</accession>
<reference evidence="1 2" key="1">
    <citation type="journal article" date="2013" name="ISME J.">
        <title>A metabolic model for members of the genus Tetrasphaera involved in enhanced biological phosphorus removal.</title>
        <authorList>
            <person name="Kristiansen R."/>
            <person name="Nguyen H.T.T."/>
            <person name="Saunders A.M."/>
            <person name="Nielsen J.L."/>
            <person name="Wimmer R."/>
            <person name="Le V.Q."/>
            <person name="McIlroy S.J."/>
            <person name="Petrovski S."/>
            <person name="Seviour R.J."/>
            <person name="Calteau A."/>
            <person name="Nielsen K.L."/>
            <person name="Nielsen P.H."/>
        </authorList>
    </citation>
    <scope>NUCLEOTIDE SEQUENCE [LARGE SCALE GENOMIC DNA]</scope>
    <source>
        <strain evidence="1 2">Ben110</strain>
    </source>
</reference>
<keyword evidence="2" id="KW-1185">Reference proteome</keyword>
<name>W6K1G2_9MICO</name>
<dbReference type="STRING" id="1193182.BN11_4940006"/>
<dbReference type="OrthoDB" id="4962877at2"/>
<protein>
    <submittedName>
        <fullName evidence="1">Uncharacterized protein</fullName>
    </submittedName>
</protein>
<comment type="caution">
    <text evidence="1">The sequence shown here is derived from an EMBL/GenBank/DDBJ whole genome shotgun (WGS) entry which is preliminary data.</text>
</comment>
<gene>
    <name evidence="1" type="ORF">BN11_4940006</name>
</gene>
<evidence type="ECO:0000313" key="2">
    <source>
        <dbReference type="Proteomes" id="UP000035763"/>
    </source>
</evidence>
<organism evidence="1 2">
    <name type="scientific">Nostocoides australiense Ben110</name>
    <dbReference type="NCBI Taxonomy" id="1193182"/>
    <lineage>
        <taxon>Bacteria</taxon>
        <taxon>Bacillati</taxon>
        <taxon>Actinomycetota</taxon>
        <taxon>Actinomycetes</taxon>
        <taxon>Micrococcales</taxon>
        <taxon>Intrasporangiaceae</taxon>
        <taxon>Nostocoides</taxon>
    </lineage>
</organism>
<dbReference type="Proteomes" id="UP000035763">
    <property type="component" value="Unassembled WGS sequence"/>
</dbReference>
<dbReference type="EMBL" id="CAJA01000439">
    <property type="protein sequence ID" value="CCH74891.1"/>
    <property type="molecule type" value="Genomic_DNA"/>
</dbReference>
<proteinExistence type="predicted"/>